<evidence type="ECO:0000256" key="1">
    <source>
        <dbReference type="ARBA" id="ARBA00004162"/>
    </source>
</evidence>
<dbReference type="GO" id="GO:0022857">
    <property type="term" value="F:transmembrane transporter activity"/>
    <property type="evidence" value="ECO:0007669"/>
    <property type="project" value="InterPro"/>
</dbReference>
<evidence type="ECO:0000256" key="7">
    <source>
        <dbReference type="RuleBase" id="RU003879"/>
    </source>
</evidence>
<dbReference type="Pfam" id="PF02472">
    <property type="entry name" value="ExbD"/>
    <property type="match status" value="1"/>
</dbReference>
<gene>
    <name evidence="9" type="ORF">DRP53_04680</name>
</gene>
<comment type="similarity">
    <text evidence="2 7">Belongs to the ExbD/TolR family.</text>
</comment>
<keyword evidence="6 8" id="KW-0472">Membrane</keyword>
<dbReference type="GO" id="GO:0005886">
    <property type="term" value="C:plasma membrane"/>
    <property type="evidence" value="ECO:0007669"/>
    <property type="project" value="UniProtKB-SubCell"/>
</dbReference>
<dbReference type="PANTHER" id="PTHR30558">
    <property type="entry name" value="EXBD MEMBRANE COMPONENT OF PMF-DRIVEN MACROMOLECULE IMPORT SYSTEM"/>
    <property type="match status" value="1"/>
</dbReference>
<keyword evidence="3" id="KW-1003">Cell membrane</keyword>
<dbReference type="InterPro" id="IPR003400">
    <property type="entry name" value="ExbD"/>
</dbReference>
<keyword evidence="7" id="KW-0813">Transport</keyword>
<evidence type="ECO:0000256" key="4">
    <source>
        <dbReference type="ARBA" id="ARBA00022692"/>
    </source>
</evidence>
<dbReference type="Proteomes" id="UP000268469">
    <property type="component" value="Unassembled WGS sequence"/>
</dbReference>
<feature type="transmembrane region" description="Helical" evidence="8">
    <location>
        <begin position="12"/>
        <end position="37"/>
    </location>
</feature>
<evidence type="ECO:0000313" key="10">
    <source>
        <dbReference type="Proteomes" id="UP000268469"/>
    </source>
</evidence>
<protein>
    <recommendedName>
        <fullName evidence="11">Biopolymer transporter ExbD</fullName>
    </recommendedName>
</protein>
<keyword evidence="7" id="KW-0653">Protein transport</keyword>
<evidence type="ECO:0000313" key="9">
    <source>
        <dbReference type="EMBL" id="RKX70540.1"/>
    </source>
</evidence>
<keyword evidence="5 8" id="KW-1133">Transmembrane helix</keyword>
<reference evidence="9 10" key="1">
    <citation type="submission" date="2018-06" db="EMBL/GenBank/DDBJ databases">
        <title>Extensive metabolic versatility and redundancy in microbially diverse, dynamic hydrothermal sediments.</title>
        <authorList>
            <person name="Dombrowski N."/>
            <person name="Teske A."/>
            <person name="Baker B.J."/>
        </authorList>
    </citation>
    <scope>NUCLEOTIDE SEQUENCE [LARGE SCALE GENOMIC DNA]</scope>
    <source>
        <strain evidence="9">B36_G15</strain>
    </source>
</reference>
<comment type="caution">
    <text evidence="9">The sequence shown here is derived from an EMBL/GenBank/DDBJ whole genome shotgun (WGS) entry which is preliminary data.</text>
</comment>
<comment type="subcellular location">
    <subcellularLocation>
        <location evidence="1">Cell membrane</location>
        <topology evidence="1">Single-pass membrane protein</topology>
    </subcellularLocation>
    <subcellularLocation>
        <location evidence="7">Cell membrane</location>
        <topology evidence="7">Single-pass type II membrane protein</topology>
    </subcellularLocation>
</comment>
<proteinExistence type="inferred from homology"/>
<sequence length="133" mass="15069">MRLESRLKPIATFQFISLADIILILIIFFLLASTFIIQPGIRVKLPKALSPEREGEKNILITITRDGSLYLNQRPTDWERFPAQLYREILKRPNPMIILYADADIPLQLAVKALDIARGAGGKRLLIATRTGE</sequence>
<keyword evidence="4 7" id="KW-0812">Transmembrane</keyword>
<dbReference type="AlphaFoldDB" id="A0A660SKQ8"/>
<dbReference type="EMBL" id="QNBE01000036">
    <property type="protein sequence ID" value="RKX70540.1"/>
    <property type="molecule type" value="Genomic_DNA"/>
</dbReference>
<evidence type="ECO:0000256" key="5">
    <source>
        <dbReference type="ARBA" id="ARBA00022989"/>
    </source>
</evidence>
<dbReference type="Gene3D" id="3.30.420.270">
    <property type="match status" value="1"/>
</dbReference>
<dbReference type="PANTHER" id="PTHR30558:SF7">
    <property type="entry name" value="TOL-PAL SYSTEM PROTEIN TOLR"/>
    <property type="match status" value="1"/>
</dbReference>
<evidence type="ECO:0000256" key="3">
    <source>
        <dbReference type="ARBA" id="ARBA00022475"/>
    </source>
</evidence>
<accession>A0A660SKQ8</accession>
<evidence type="ECO:0000256" key="8">
    <source>
        <dbReference type="SAM" id="Phobius"/>
    </source>
</evidence>
<evidence type="ECO:0000256" key="6">
    <source>
        <dbReference type="ARBA" id="ARBA00023136"/>
    </source>
</evidence>
<evidence type="ECO:0000256" key="2">
    <source>
        <dbReference type="ARBA" id="ARBA00005811"/>
    </source>
</evidence>
<name>A0A660SKQ8_UNCW3</name>
<organism evidence="9 10">
    <name type="scientific">candidate division WOR-3 bacterium</name>
    <dbReference type="NCBI Taxonomy" id="2052148"/>
    <lineage>
        <taxon>Bacteria</taxon>
        <taxon>Bacteria division WOR-3</taxon>
    </lineage>
</organism>
<evidence type="ECO:0008006" key="11">
    <source>
        <dbReference type="Google" id="ProtNLM"/>
    </source>
</evidence>
<dbReference type="GO" id="GO:0015031">
    <property type="term" value="P:protein transport"/>
    <property type="evidence" value="ECO:0007669"/>
    <property type="project" value="UniProtKB-KW"/>
</dbReference>